<dbReference type="InterPro" id="IPR036890">
    <property type="entry name" value="HATPase_C_sf"/>
</dbReference>
<dbReference type="PANTHER" id="PTHR43065">
    <property type="entry name" value="SENSOR HISTIDINE KINASE"/>
    <property type="match status" value="1"/>
</dbReference>
<evidence type="ECO:0000313" key="10">
    <source>
        <dbReference type="EMBL" id="KPL71435.1"/>
    </source>
</evidence>
<evidence type="ECO:0000256" key="2">
    <source>
        <dbReference type="ARBA" id="ARBA00012438"/>
    </source>
</evidence>
<dbReference type="GO" id="GO:0000155">
    <property type="term" value="F:phosphorelay sensor kinase activity"/>
    <property type="evidence" value="ECO:0007669"/>
    <property type="project" value="InterPro"/>
</dbReference>
<comment type="catalytic activity">
    <reaction evidence="1">
        <text>ATP + protein L-histidine = ADP + protein N-phospho-L-histidine.</text>
        <dbReference type="EC" id="2.7.13.3"/>
    </reaction>
</comment>
<keyword evidence="4" id="KW-0808">Transferase</keyword>
<dbReference type="EMBL" id="LGCL01000041">
    <property type="protein sequence ID" value="KPL71435.1"/>
    <property type="molecule type" value="Genomic_DNA"/>
</dbReference>
<sequence>MDTSKNGGSINLISSLNATLSDLIGENISQQETLRACLQMVLIGARQKSGAIFIPSLNPEKVPPWITCDLSPEWQQDLENPAGYLNQVARGVINTREPSAGQGEFHLAGAVPFTIRPGVDAAILIEGPARTAEELAEWQSLAELTSKIIRTKSIYQSYLEDMTHPAPSILTAAPSLETDSFSYDLQACALRCITNTIHAESAQLVLIDSANQNLATRKIVTRENQVRVLNELAPYKGLVAKCIQSGRMLQINNPGQEADFDSEYDSIDGSLPKALLCFPLFVSNQVLGVIEIINPEEANLNAYETGQMKSLVKSATSFIFNNHLIQQLKIANADLEASRWELLHSRNTLRALFDNIPDSIYIVDQNYNLTAVNKSRAQRAKTPPNLLVGRKCYKALFNRESPCQMCLIQETLQTGRYTQRIANLIEEGENTTEWEISTFPIQSGSGPTEQVIVVEDDVTEKRRMEANLIQSEKLASVGQLAAGLAHEINNPLTAIIANAQLLRMDLPEASDDVLESVNLIELASKRALQVVRNLLSFARKEHYDFQSIRLNDTIKDSIALLQHEIVSHNITFTADLQDDMPDIVASRDHLQGVWTNIIKNAIDAMENSRGQITVTSRFANREFTVTIRDTGKGIPENRKNEIFEPFYTTKSSGRGTGLGLSVVHRIIKQHNGYIQVDSKVGEGTLFTIRLPEKP</sequence>
<dbReference type="Pfam" id="PF00512">
    <property type="entry name" value="HisKA"/>
    <property type="match status" value="1"/>
</dbReference>
<dbReference type="SUPFAM" id="SSF47384">
    <property type="entry name" value="Homodimeric domain of signal transducing histidine kinase"/>
    <property type="match status" value="1"/>
</dbReference>
<dbReference type="InterPro" id="IPR036097">
    <property type="entry name" value="HisK_dim/P_sf"/>
</dbReference>
<dbReference type="Proteomes" id="UP000050417">
    <property type="component" value="Unassembled WGS sequence"/>
</dbReference>
<dbReference type="InterPro" id="IPR005467">
    <property type="entry name" value="His_kinase_dom"/>
</dbReference>
<dbReference type="EC" id="2.7.13.3" evidence="2"/>
<evidence type="ECO:0000259" key="9">
    <source>
        <dbReference type="PROSITE" id="PS50109"/>
    </source>
</evidence>
<evidence type="ECO:0000256" key="3">
    <source>
        <dbReference type="ARBA" id="ARBA00022553"/>
    </source>
</evidence>
<dbReference type="Pfam" id="PF13185">
    <property type="entry name" value="GAF_2"/>
    <property type="match status" value="1"/>
</dbReference>
<dbReference type="Pfam" id="PF02518">
    <property type="entry name" value="HATPase_c"/>
    <property type="match status" value="1"/>
</dbReference>
<keyword evidence="6" id="KW-0418">Kinase</keyword>
<dbReference type="InterPro" id="IPR004358">
    <property type="entry name" value="Sig_transdc_His_kin-like_C"/>
</dbReference>
<dbReference type="GO" id="GO:0005524">
    <property type="term" value="F:ATP binding"/>
    <property type="evidence" value="ECO:0007669"/>
    <property type="project" value="UniProtKB-KW"/>
</dbReference>
<dbReference type="InterPro" id="IPR035965">
    <property type="entry name" value="PAS-like_dom_sf"/>
</dbReference>
<dbReference type="STRING" id="1134406.ADN00_17250"/>
<evidence type="ECO:0000256" key="8">
    <source>
        <dbReference type="ARBA" id="ARBA00023012"/>
    </source>
</evidence>
<dbReference type="SUPFAM" id="SSF55874">
    <property type="entry name" value="ATPase domain of HSP90 chaperone/DNA topoisomerase II/histidine kinase"/>
    <property type="match status" value="1"/>
</dbReference>
<dbReference type="SMART" id="SM00388">
    <property type="entry name" value="HisKA"/>
    <property type="match status" value="1"/>
</dbReference>
<name>A0A0P6XJJ4_9CHLR</name>
<dbReference type="SUPFAM" id="SSF55785">
    <property type="entry name" value="PYP-like sensor domain (PAS domain)"/>
    <property type="match status" value="1"/>
</dbReference>
<dbReference type="PROSITE" id="PS50109">
    <property type="entry name" value="HIS_KIN"/>
    <property type="match status" value="1"/>
</dbReference>
<dbReference type="InterPro" id="IPR003661">
    <property type="entry name" value="HisK_dim/P_dom"/>
</dbReference>
<gene>
    <name evidence="10" type="ORF">ADN00_17250</name>
</gene>
<evidence type="ECO:0000256" key="4">
    <source>
        <dbReference type="ARBA" id="ARBA00022679"/>
    </source>
</evidence>
<keyword evidence="7" id="KW-0067">ATP-binding</keyword>
<dbReference type="OrthoDB" id="9784397at2"/>
<dbReference type="Gene3D" id="1.10.287.130">
    <property type="match status" value="1"/>
</dbReference>
<dbReference type="SMART" id="SM00387">
    <property type="entry name" value="HATPase_c"/>
    <property type="match status" value="1"/>
</dbReference>
<keyword evidence="8" id="KW-0902">Two-component regulatory system</keyword>
<dbReference type="InterPro" id="IPR013656">
    <property type="entry name" value="PAS_4"/>
</dbReference>
<evidence type="ECO:0000256" key="6">
    <source>
        <dbReference type="ARBA" id="ARBA00022777"/>
    </source>
</evidence>
<organism evidence="10 11">
    <name type="scientific">Ornatilinea apprima</name>
    <dbReference type="NCBI Taxonomy" id="1134406"/>
    <lineage>
        <taxon>Bacteria</taxon>
        <taxon>Bacillati</taxon>
        <taxon>Chloroflexota</taxon>
        <taxon>Anaerolineae</taxon>
        <taxon>Anaerolineales</taxon>
        <taxon>Anaerolineaceae</taxon>
        <taxon>Ornatilinea</taxon>
    </lineage>
</organism>
<dbReference type="Pfam" id="PF08448">
    <property type="entry name" value="PAS_4"/>
    <property type="match status" value="1"/>
</dbReference>
<evidence type="ECO:0000256" key="7">
    <source>
        <dbReference type="ARBA" id="ARBA00022840"/>
    </source>
</evidence>
<dbReference type="PATRIC" id="fig|1134406.4.peg.512"/>
<comment type="caution">
    <text evidence="10">The sequence shown here is derived from an EMBL/GenBank/DDBJ whole genome shotgun (WGS) entry which is preliminary data.</text>
</comment>
<feature type="domain" description="Histidine kinase" evidence="9">
    <location>
        <begin position="483"/>
        <end position="694"/>
    </location>
</feature>
<keyword evidence="3" id="KW-0597">Phosphoprotein</keyword>
<accession>A0A0P6XJJ4</accession>
<proteinExistence type="predicted"/>
<keyword evidence="11" id="KW-1185">Reference proteome</keyword>
<protein>
    <recommendedName>
        <fullName evidence="2">histidine kinase</fullName>
        <ecNumber evidence="2">2.7.13.3</ecNumber>
    </recommendedName>
</protein>
<evidence type="ECO:0000313" key="11">
    <source>
        <dbReference type="Proteomes" id="UP000050417"/>
    </source>
</evidence>
<evidence type="ECO:0000256" key="1">
    <source>
        <dbReference type="ARBA" id="ARBA00000085"/>
    </source>
</evidence>
<dbReference type="Gene3D" id="3.30.450.20">
    <property type="entry name" value="PAS domain"/>
    <property type="match status" value="1"/>
</dbReference>
<dbReference type="InterPro" id="IPR003594">
    <property type="entry name" value="HATPase_dom"/>
</dbReference>
<evidence type="ECO:0000256" key="5">
    <source>
        <dbReference type="ARBA" id="ARBA00022741"/>
    </source>
</evidence>
<dbReference type="PRINTS" id="PR00344">
    <property type="entry name" value="BCTRLSENSOR"/>
</dbReference>
<dbReference type="RefSeq" id="WP_075064295.1">
    <property type="nucleotide sequence ID" value="NZ_LGCL01000041.1"/>
</dbReference>
<dbReference type="AlphaFoldDB" id="A0A0P6XJJ4"/>
<dbReference type="SUPFAM" id="SSF55781">
    <property type="entry name" value="GAF domain-like"/>
    <property type="match status" value="1"/>
</dbReference>
<keyword evidence="5" id="KW-0547">Nucleotide-binding</keyword>
<dbReference type="Gene3D" id="3.30.450.40">
    <property type="match status" value="1"/>
</dbReference>
<dbReference type="Gene3D" id="3.30.565.10">
    <property type="entry name" value="Histidine kinase-like ATPase, C-terminal domain"/>
    <property type="match status" value="1"/>
</dbReference>
<dbReference type="CDD" id="cd00082">
    <property type="entry name" value="HisKA"/>
    <property type="match status" value="1"/>
</dbReference>
<dbReference type="InterPro" id="IPR003018">
    <property type="entry name" value="GAF"/>
</dbReference>
<dbReference type="PANTHER" id="PTHR43065:SF46">
    <property type="entry name" value="C4-DICARBOXYLATE TRANSPORT SENSOR PROTEIN DCTB"/>
    <property type="match status" value="1"/>
</dbReference>
<dbReference type="InterPro" id="IPR029016">
    <property type="entry name" value="GAF-like_dom_sf"/>
</dbReference>
<reference evidence="10 11" key="1">
    <citation type="submission" date="2015-07" db="EMBL/GenBank/DDBJ databases">
        <title>Genome sequence of Ornatilinea apprima DSM 23815.</title>
        <authorList>
            <person name="Hemp J."/>
            <person name="Ward L.M."/>
            <person name="Pace L.A."/>
            <person name="Fischer W.W."/>
        </authorList>
    </citation>
    <scope>NUCLEOTIDE SEQUENCE [LARGE SCALE GENOMIC DNA]</scope>
    <source>
        <strain evidence="10 11">P3M-1</strain>
    </source>
</reference>